<dbReference type="OrthoDB" id="2342176at2759"/>
<sequence length="99" mass="10461">MSTAHMIIETSTPMGAILLPIAHLIQLELTFLFAAGDFLELSFLRSALHGGSSCQISISPGRYPNKNSALEVIHSIQGGCPANVNGNLEPENSKGRDAA</sequence>
<dbReference type="Proteomes" id="UP000034164">
    <property type="component" value="Unassembled WGS sequence"/>
</dbReference>
<proteinExistence type="predicted"/>
<gene>
    <name evidence="1" type="ORF">EMCG_08586</name>
</gene>
<dbReference type="VEuPathDB" id="FungiDB:EMCG_08586"/>
<dbReference type="AlphaFoldDB" id="A0A0G2I5R5"/>
<evidence type="ECO:0000313" key="2">
    <source>
        <dbReference type="Proteomes" id="UP000034164"/>
    </source>
</evidence>
<dbReference type="PANTHER" id="PTHR36182:SF2">
    <property type="entry name" value="LYTIC POLYSACCHARIDE MONOOXYGENASE"/>
    <property type="match status" value="1"/>
</dbReference>
<name>A0A0G2I5R5_9EURO</name>
<reference evidence="2" key="1">
    <citation type="journal article" date="2015" name="PLoS Genet.">
        <title>The dynamic genome and transcriptome of the human fungal pathogen Blastomyces and close relative Emmonsia.</title>
        <authorList>
            <person name="Munoz J.F."/>
            <person name="Gauthier G.M."/>
            <person name="Desjardins C.A."/>
            <person name="Gallo J.E."/>
            <person name="Holder J."/>
            <person name="Sullivan T.D."/>
            <person name="Marty A.J."/>
            <person name="Carmen J.C."/>
            <person name="Chen Z."/>
            <person name="Ding L."/>
            <person name="Gujja S."/>
            <person name="Magrini V."/>
            <person name="Misas E."/>
            <person name="Mitreva M."/>
            <person name="Priest M."/>
            <person name="Saif S."/>
            <person name="Whiston E.A."/>
            <person name="Young S."/>
            <person name="Zeng Q."/>
            <person name="Goldman W.E."/>
            <person name="Mardis E.R."/>
            <person name="Taylor J.W."/>
            <person name="McEwen J.G."/>
            <person name="Clay O.K."/>
            <person name="Klein B.S."/>
            <person name="Cuomo C.A."/>
        </authorList>
    </citation>
    <scope>NUCLEOTIDE SEQUENCE [LARGE SCALE GENOMIC DNA]</scope>
    <source>
        <strain evidence="2">UAMH 3008</strain>
    </source>
</reference>
<dbReference type="EMBL" id="LCZI01000617">
    <property type="protein sequence ID" value="KKZ65580.1"/>
    <property type="molecule type" value="Genomic_DNA"/>
</dbReference>
<dbReference type="PANTHER" id="PTHR36182">
    <property type="entry name" value="PROTEIN, PUTATIVE (AFU_ORTHOLOGUE AFUA_6G10930)-RELATED"/>
    <property type="match status" value="1"/>
</dbReference>
<accession>A0A0G2I5R5</accession>
<dbReference type="Gene3D" id="2.70.50.70">
    <property type="match status" value="1"/>
</dbReference>
<protein>
    <submittedName>
        <fullName evidence="1">Uncharacterized protein</fullName>
    </submittedName>
</protein>
<evidence type="ECO:0000313" key="1">
    <source>
        <dbReference type="EMBL" id="KKZ65580.1"/>
    </source>
</evidence>
<comment type="caution">
    <text evidence="1">The sequence shown here is derived from an EMBL/GenBank/DDBJ whole genome shotgun (WGS) entry which is preliminary data.</text>
</comment>
<organism evidence="1 2">
    <name type="scientific">[Emmonsia] crescens</name>
    <dbReference type="NCBI Taxonomy" id="73230"/>
    <lineage>
        <taxon>Eukaryota</taxon>
        <taxon>Fungi</taxon>
        <taxon>Dikarya</taxon>
        <taxon>Ascomycota</taxon>
        <taxon>Pezizomycotina</taxon>
        <taxon>Eurotiomycetes</taxon>
        <taxon>Eurotiomycetidae</taxon>
        <taxon>Onygenales</taxon>
        <taxon>Ajellomycetaceae</taxon>
        <taxon>Emergomyces</taxon>
    </lineage>
</organism>